<feature type="transmembrane region" description="Helical" evidence="1">
    <location>
        <begin position="59"/>
        <end position="79"/>
    </location>
</feature>
<accession>A0ABW4BPY2</accession>
<comment type="caution">
    <text evidence="2">The sequence shown here is derived from an EMBL/GenBank/DDBJ whole genome shotgun (WGS) entry which is preliminary data.</text>
</comment>
<dbReference type="EMBL" id="JBHTOH010000081">
    <property type="protein sequence ID" value="MFD1411565.1"/>
    <property type="molecule type" value="Genomic_DNA"/>
</dbReference>
<feature type="transmembrane region" description="Helical" evidence="1">
    <location>
        <begin position="35"/>
        <end position="52"/>
    </location>
</feature>
<keyword evidence="1" id="KW-0472">Membrane</keyword>
<dbReference type="RefSeq" id="WP_125650749.1">
    <property type="nucleotide sequence ID" value="NZ_JBHTOH010000081.1"/>
</dbReference>
<dbReference type="Proteomes" id="UP001597191">
    <property type="component" value="Unassembled WGS sequence"/>
</dbReference>
<keyword evidence="1" id="KW-0812">Transmembrane</keyword>
<organism evidence="2 3">
    <name type="scientific">Lapidilactobacillus gannanensis</name>
    <dbReference type="NCBI Taxonomy" id="2486002"/>
    <lineage>
        <taxon>Bacteria</taxon>
        <taxon>Bacillati</taxon>
        <taxon>Bacillota</taxon>
        <taxon>Bacilli</taxon>
        <taxon>Lactobacillales</taxon>
        <taxon>Lactobacillaceae</taxon>
        <taxon>Lapidilactobacillus</taxon>
    </lineage>
</organism>
<proteinExistence type="predicted"/>
<evidence type="ECO:0008006" key="4">
    <source>
        <dbReference type="Google" id="ProtNLM"/>
    </source>
</evidence>
<reference evidence="3" key="1">
    <citation type="journal article" date="2019" name="Int. J. Syst. Evol. Microbiol.">
        <title>The Global Catalogue of Microorganisms (GCM) 10K type strain sequencing project: providing services to taxonomists for standard genome sequencing and annotation.</title>
        <authorList>
            <consortium name="The Broad Institute Genomics Platform"/>
            <consortium name="The Broad Institute Genome Sequencing Center for Infectious Disease"/>
            <person name="Wu L."/>
            <person name="Ma J."/>
        </authorList>
    </citation>
    <scope>NUCLEOTIDE SEQUENCE [LARGE SCALE GENOMIC DNA]</scope>
    <source>
        <strain evidence="3">CCM 8937</strain>
    </source>
</reference>
<keyword evidence="1" id="KW-1133">Transmembrane helix</keyword>
<gene>
    <name evidence="2" type="ORF">ACFQ4R_08215</name>
</gene>
<keyword evidence="3" id="KW-1185">Reference proteome</keyword>
<protein>
    <recommendedName>
        <fullName evidence="4">Integral membrane protein</fullName>
    </recommendedName>
</protein>
<evidence type="ECO:0000313" key="3">
    <source>
        <dbReference type="Proteomes" id="UP001597191"/>
    </source>
</evidence>
<evidence type="ECO:0000256" key="1">
    <source>
        <dbReference type="SAM" id="Phobius"/>
    </source>
</evidence>
<sequence>MLLFILLVIYALLTETVIALPSLKKNLKIKHLTYYIAGYIAFGLILMIWTIVQPPMHQAYLPFIVIFFTIVGSFGFYRYER</sequence>
<evidence type="ECO:0000313" key="2">
    <source>
        <dbReference type="EMBL" id="MFD1411565.1"/>
    </source>
</evidence>
<name>A0ABW4BPY2_9LACO</name>